<protein>
    <submittedName>
        <fullName evidence="1">Uncharacterized protein</fullName>
    </submittedName>
</protein>
<reference evidence="2" key="1">
    <citation type="submission" date="2016-08" db="EMBL/GenBank/DDBJ databases">
        <authorList>
            <person name="Seilhamer J.J."/>
        </authorList>
    </citation>
    <scope>NUCLEOTIDE SEQUENCE [LARGE SCALE GENOMIC DNA]</scope>
</reference>
<accession>A0A1I9SAI3</accession>
<proteinExistence type="predicted"/>
<evidence type="ECO:0000313" key="2">
    <source>
        <dbReference type="Proteomes" id="UP000224902"/>
    </source>
</evidence>
<evidence type="ECO:0000313" key="1">
    <source>
        <dbReference type="EMBL" id="AOZ63789.1"/>
    </source>
</evidence>
<dbReference type="EMBL" id="KX774321">
    <property type="protein sequence ID" value="AOZ63789.1"/>
    <property type="molecule type" value="Genomic_DNA"/>
</dbReference>
<name>A0A1I9SAI3_9CAUD</name>
<sequence>MPRFRVVKGPEYSPSVEIVEAIRYSIGEDGLNFLVKEGVVYDSTNYYRIKNWLEVGPDKR</sequence>
<organism evidence="1 2">
    <name type="scientific">Rhodococcus phage Weasels2</name>
    <dbReference type="NCBI Taxonomy" id="1897437"/>
    <lineage>
        <taxon>Viruses</taxon>
        <taxon>Duplodnaviria</taxon>
        <taxon>Heunggongvirae</taxon>
        <taxon>Uroviricota</taxon>
        <taxon>Caudoviricetes</taxon>
        <taxon>Weaselvirus</taxon>
        <taxon>Weaselvirus weasel</taxon>
    </lineage>
</organism>
<gene>
    <name evidence="1" type="ORF">SEA_WEASELS2_211</name>
</gene>
<keyword evidence="2" id="KW-1185">Reference proteome</keyword>
<dbReference type="Proteomes" id="UP000224902">
    <property type="component" value="Segment"/>
</dbReference>